<dbReference type="Pfam" id="PF09361">
    <property type="entry name" value="Phasin_2"/>
    <property type="match status" value="1"/>
</dbReference>
<dbReference type="InterPro" id="IPR018968">
    <property type="entry name" value="Phasin"/>
</dbReference>
<accession>A0A076PX05</accession>
<dbReference type="AlphaFoldDB" id="A0A076PX05"/>
<evidence type="ECO:0000313" key="2">
    <source>
        <dbReference type="EMBL" id="AIJ47907.1"/>
    </source>
</evidence>
<proteinExistence type="predicted"/>
<dbReference type="EMBL" id="CP006704">
    <property type="protein sequence ID" value="AIJ47907.1"/>
    <property type="molecule type" value="Genomic_DNA"/>
</dbReference>
<dbReference type="HOGENOM" id="CLU_141506_0_0_4"/>
<protein>
    <recommendedName>
        <fullName evidence="1">Phasin domain-containing protein</fullName>
    </recommendedName>
</protein>
<reference evidence="2 3" key="1">
    <citation type="journal article" date="2014" name="Genome Announc.">
        <title>Complete Genome Sequence of Polychlorinated Biphenyl Degrader Comamonas testosteroni TK102 (NBRC 109938).</title>
        <authorList>
            <person name="Fukuda K."/>
            <person name="Hosoyama A."/>
            <person name="Tsuchikane K."/>
            <person name="Ohji S."/>
            <person name="Yamazoe A."/>
            <person name="Fujita N."/>
            <person name="Shintani M."/>
            <person name="Kimbara K."/>
        </authorList>
    </citation>
    <scope>NUCLEOTIDE SEQUENCE [LARGE SCALE GENOMIC DNA]</scope>
    <source>
        <strain evidence="2">TK102</strain>
    </source>
</reference>
<sequence>MSIQATPLSLFKANAELQLRIAQLMRESGHRWLEAAQHSSATGISETTSELQSLLKAEDWQSLASLPAEAFMRRIEDRMSDARSASDIAIRNQQAFASGLQQALEAWQKAVADAMRADGSSNLPALPLQDIFKQWLSVWTPPGQDEAQAKGGKTAQK</sequence>
<name>A0A076PX05_COMTE</name>
<gene>
    <name evidence="2" type="ORF">O987_19025</name>
</gene>
<dbReference type="RefSeq" id="WP_019044263.1">
    <property type="nucleotide sequence ID" value="NZ_CP006704.1"/>
</dbReference>
<evidence type="ECO:0000313" key="3">
    <source>
        <dbReference type="Proteomes" id="UP000028782"/>
    </source>
</evidence>
<feature type="domain" description="Phasin" evidence="1">
    <location>
        <begin position="10"/>
        <end position="99"/>
    </location>
</feature>
<organism evidence="2 3">
    <name type="scientific">Comamonas testosteroni TK102</name>
    <dbReference type="NCBI Taxonomy" id="1392005"/>
    <lineage>
        <taxon>Bacteria</taxon>
        <taxon>Pseudomonadati</taxon>
        <taxon>Pseudomonadota</taxon>
        <taxon>Betaproteobacteria</taxon>
        <taxon>Burkholderiales</taxon>
        <taxon>Comamonadaceae</taxon>
        <taxon>Comamonas</taxon>
    </lineage>
</organism>
<evidence type="ECO:0000259" key="1">
    <source>
        <dbReference type="Pfam" id="PF09361"/>
    </source>
</evidence>
<dbReference type="KEGG" id="ctes:O987_19025"/>
<dbReference type="Proteomes" id="UP000028782">
    <property type="component" value="Chromosome"/>
</dbReference>